<sequence length="130" mass="14077">MRDAFRYDQRGGGMIGSLPPPVRGAAIPAIEDGTGSSAGNTSTSSPPVREPDPGTDCPLLRDTPQPACPRCTARHRGGRVMRLSARHEYTGRRHGYRLGPPDVGQDHDLRHLADFPEILANADSCEGHRR</sequence>
<comment type="caution">
    <text evidence="2">The sequence shown here is derived from an EMBL/GenBank/DDBJ whole genome shotgun (WGS) entry which is preliminary data.</text>
</comment>
<feature type="region of interest" description="Disordered" evidence="1">
    <location>
        <begin position="1"/>
        <end position="72"/>
    </location>
</feature>
<name>A0A9W6W101_9ACTN</name>
<reference evidence="2" key="1">
    <citation type="submission" date="2023-03" db="EMBL/GenBank/DDBJ databases">
        <title>Actinoallomurus iriomotensis NBRC 103684.</title>
        <authorList>
            <person name="Ichikawa N."/>
            <person name="Sato H."/>
            <person name="Tonouchi N."/>
        </authorList>
    </citation>
    <scope>NUCLEOTIDE SEQUENCE</scope>
    <source>
        <strain evidence="2">NBRC 103684</strain>
    </source>
</reference>
<gene>
    <name evidence="2" type="ORF">Airi02_053390</name>
</gene>
<evidence type="ECO:0000256" key="1">
    <source>
        <dbReference type="SAM" id="MobiDB-lite"/>
    </source>
</evidence>
<evidence type="ECO:0000313" key="2">
    <source>
        <dbReference type="EMBL" id="GLY87410.1"/>
    </source>
</evidence>
<keyword evidence="3" id="KW-1185">Reference proteome</keyword>
<organism evidence="2 3">
    <name type="scientific">Actinoallomurus iriomotensis</name>
    <dbReference type="NCBI Taxonomy" id="478107"/>
    <lineage>
        <taxon>Bacteria</taxon>
        <taxon>Bacillati</taxon>
        <taxon>Actinomycetota</taxon>
        <taxon>Actinomycetes</taxon>
        <taxon>Streptosporangiales</taxon>
        <taxon>Thermomonosporaceae</taxon>
        <taxon>Actinoallomurus</taxon>
    </lineage>
</organism>
<dbReference type="Proteomes" id="UP001165074">
    <property type="component" value="Unassembled WGS sequence"/>
</dbReference>
<protein>
    <submittedName>
        <fullName evidence="2">Uncharacterized protein</fullName>
    </submittedName>
</protein>
<dbReference type="AlphaFoldDB" id="A0A9W6W101"/>
<evidence type="ECO:0000313" key="3">
    <source>
        <dbReference type="Proteomes" id="UP001165074"/>
    </source>
</evidence>
<feature type="compositionally biased region" description="Low complexity" evidence="1">
    <location>
        <begin position="33"/>
        <end position="45"/>
    </location>
</feature>
<proteinExistence type="predicted"/>
<dbReference type="RefSeq" id="WP_285576460.1">
    <property type="nucleotide sequence ID" value="NZ_BSTK01000008.1"/>
</dbReference>
<accession>A0A9W6W101</accession>
<dbReference type="EMBL" id="BSTK01000008">
    <property type="protein sequence ID" value="GLY87410.1"/>
    <property type="molecule type" value="Genomic_DNA"/>
</dbReference>